<gene>
    <name evidence="2" type="ORF">METZ01_LOCUS135481</name>
</gene>
<dbReference type="AlphaFoldDB" id="A0A381Z1M0"/>
<dbReference type="SFLD" id="SFLDG01065">
    <property type="entry name" value="anaerobic_coproporphyrinogen-I"/>
    <property type="match status" value="1"/>
</dbReference>
<dbReference type="GO" id="GO:0051539">
    <property type="term" value="F:4 iron, 4 sulfur cluster binding"/>
    <property type="evidence" value="ECO:0007669"/>
    <property type="project" value="TreeGrafter"/>
</dbReference>
<dbReference type="GO" id="GO:0006779">
    <property type="term" value="P:porphyrin-containing compound biosynthetic process"/>
    <property type="evidence" value="ECO:0007669"/>
    <property type="project" value="TreeGrafter"/>
</dbReference>
<dbReference type="InterPro" id="IPR058240">
    <property type="entry name" value="rSAM_sf"/>
</dbReference>
<dbReference type="Pfam" id="PF06969">
    <property type="entry name" value="HemN_C"/>
    <property type="match status" value="1"/>
</dbReference>
<dbReference type="InterPro" id="IPR006638">
    <property type="entry name" value="Elp3/MiaA/NifB-like_rSAM"/>
</dbReference>
<dbReference type="PANTHER" id="PTHR13932">
    <property type="entry name" value="COPROPORPHYRINIGEN III OXIDASE"/>
    <property type="match status" value="1"/>
</dbReference>
<dbReference type="Pfam" id="PF04055">
    <property type="entry name" value="Radical_SAM"/>
    <property type="match status" value="1"/>
</dbReference>
<dbReference type="EMBL" id="UINC01019505">
    <property type="protein sequence ID" value="SVA82627.1"/>
    <property type="molecule type" value="Genomic_DNA"/>
</dbReference>
<dbReference type="GO" id="GO:0003824">
    <property type="term" value="F:catalytic activity"/>
    <property type="evidence" value="ECO:0007669"/>
    <property type="project" value="InterPro"/>
</dbReference>
<dbReference type="InterPro" id="IPR007197">
    <property type="entry name" value="rSAM"/>
</dbReference>
<dbReference type="SMART" id="SM00729">
    <property type="entry name" value="Elp3"/>
    <property type="match status" value="1"/>
</dbReference>
<dbReference type="GO" id="GO:0005737">
    <property type="term" value="C:cytoplasm"/>
    <property type="evidence" value="ECO:0007669"/>
    <property type="project" value="TreeGrafter"/>
</dbReference>
<proteinExistence type="predicted"/>
<name>A0A381Z1M0_9ZZZZ</name>
<evidence type="ECO:0000313" key="2">
    <source>
        <dbReference type="EMBL" id="SVA82627.1"/>
    </source>
</evidence>
<protein>
    <recommendedName>
        <fullName evidence="1">Radical SAM core domain-containing protein</fullName>
    </recommendedName>
</protein>
<evidence type="ECO:0000259" key="1">
    <source>
        <dbReference type="PROSITE" id="PS51918"/>
    </source>
</evidence>
<reference evidence="2" key="1">
    <citation type="submission" date="2018-05" db="EMBL/GenBank/DDBJ databases">
        <authorList>
            <person name="Lanie J.A."/>
            <person name="Ng W.-L."/>
            <person name="Kazmierczak K.M."/>
            <person name="Andrzejewski T.M."/>
            <person name="Davidsen T.M."/>
            <person name="Wayne K.J."/>
            <person name="Tettelin H."/>
            <person name="Glass J.I."/>
            <person name="Rusch D."/>
            <person name="Podicherti R."/>
            <person name="Tsui H.-C.T."/>
            <person name="Winkler M.E."/>
        </authorList>
    </citation>
    <scope>NUCLEOTIDE SEQUENCE</scope>
</reference>
<dbReference type="SUPFAM" id="SSF102114">
    <property type="entry name" value="Radical SAM enzymes"/>
    <property type="match status" value="1"/>
</dbReference>
<sequence length="433" mass="49428">METQTTVGNYFVSNYPPFSFWQQDAVPEIRAAMDREPEPDTPLGIYIHIPFCRKRCHFCYFRVYTDKNADSIKGYLDATLKELEIYAGKPFVGGRKPSFVYFGGGTPSYLSTSQLHHLTDGMKALLPWDEVEEVTFECEPGTLTDAKLKTIREVGVTRLSLGVENFDDHILEINGRAHRGGEIDRAYGFAREVGFPQINIDLIAGMLEETEDNWKACVAKTIEMAPDSVTVYQMEVPYNTTIYKRMQEEGKLAAPVADWDTKRRWTDYAFKELEAAGYTIGSAYTAVKDKAKTTFEYRDQLWAGADLLSLGVASFGHIGGTHYQNHHDFDPYVEHINNGELPIYRAQTPSDDERLIREFILQLKLGSVSLEYFKDKFGVDPATRFAEPLKCIEDWGFLTIDGDRINISREGLLQIDRLLHEFFLPEHRNARYA</sequence>
<dbReference type="PROSITE" id="PS51918">
    <property type="entry name" value="RADICAL_SAM"/>
    <property type="match status" value="1"/>
</dbReference>
<dbReference type="Gene3D" id="3.80.30.20">
    <property type="entry name" value="tm_1862 like domain"/>
    <property type="match status" value="1"/>
</dbReference>
<dbReference type="SFLD" id="SFLDS00029">
    <property type="entry name" value="Radical_SAM"/>
    <property type="match status" value="1"/>
</dbReference>
<dbReference type="InterPro" id="IPR010723">
    <property type="entry name" value="HemN_C"/>
</dbReference>
<organism evidence="2">
    <name type="scientific">marine metagenome</name>
    <dbReference type="NCBI Taxonomy" id="408172"/>
    <lineage>
        <taxon>unclassified sequences</taxon>
        <taxon>metagenomes</taxon>
        <taxon>ecological metagenomes</taxon>
    </lineage>
</organism>
<feature type="domain" description="Radical SAM core" evidence="1">
    <location>
        <begin position="37"/>
        <end position="272"/>
    </location>
</feature>
<dbReference type="PANTHER" id="PTHR13932:SF5">
    <property type="entry name" value="RADICAL S-ADENOSYL METHIONINE DOMAIN-CONTAINING PROTEIN 1, MITOCHONDRIAL"/>
    <property type="match status" value="1"/>
</dbReference>
<accession>A0A381Z1M0</accession>
<dbReference type="InterPro" id="IPR023404">
    <property type="entry name" value="rSAM_horseshoe"/>
</dbReference>
<dbReference type="InterPro" id="IPR034505">
    <property type="entry name" value="Coproporphyrinogen-III_oxidase"/>
</dbReference>